<organism evidence="1">
    <name type="scientific">Arundo donax</name>
    <name type="common">Giant reed</name>
    <name type="synonym">Donax arundinaceus</name>
    <dbReference type="NCBI Taxonomy" id="35708"/>
    <lineage>
        <taxon>Eukaryota</taxon>
        <taxon>Viridiplantae</taxon>
        <taxon>Streptophyta</taxon>
        <taxon>Embryophyta</taxon>
        <taxon>Tracheophyta</taxon>
        <taxon>Spermatophyta</taxon>
        <taxon>Magnoliopsida</taxon>
        <taxon>Liliopsida</taxon>
        <taxon>Poales</taxon>
        <taxon>Poaceae</taxon>
        <taxon>PACMAD clade</taxon>
        <taxon>Arundinoideae</taxon>
        <taxon>Arundineae</taxon>
        <taxon>Arundo</taxon>
    </lineage>
</organism>
<reference evidence="1" key="1">
    <citation type="submission" date="2014-09" db="EMBL/GenBank/DDBJ databases">
        <authorList>
            <person name="Magalhaes I.L.F."/>
            <person name="Oliveira U."/>
            <person name="Santos F.R."/>
            <person name="Vidigal T.H.D.A."/>
            <person name="Brescovit A.D."/>
            <person name="Santos A.J."/>
        </authorList>
    </citation>
    <scope>NUCLEOTIDE SEQUENCE</scope>
    <source>
        <tissue evidence="1">Shoot tissue taken approximately 20 cm above the soil surface</tissue>
    </source>
</reference>
<name>A0A0A9C3W7_ARUDO</name>
<reference evidence="1" key="2">
    <citation type="journal article" date="2015" name="Data Brief">
        <title>Shoot transcriptome of the giant reed, Arundo donax.</title>
        <authorList>
            <person name="Barrero R.A."/>
            <person name="Guerrero F.D."/>
            <person name="Moolhuijzen P."/>
            <person name="Goolsby J.A."/>
            <person name="Tidwell J."/>
            <person name="Bellgard S.E."/>
            <person name="Bellgard M.I."/>
        </authorList>
    </citation>
    <scope>NUCLEOTIDE SEQUENCE</scope>
    <source>
        <tissue evidence="1">Shoot tissue taken approximately 20 cm above the soil surface</tissue>
    </source>
</reference>
<dbReference type="AlphaFoldDB" id="A0A0A9C3W7"/>
<dbReference type="EMBL" id="GBRH01226901">
    <property type="protein sequence ID" value="JAD70994.1"/>
    <property type="molecule type" value="Transcribed_RNA"/>
</dbReference>
<proteinExistence type="predicted"/>
<evidence type="ECO:0000313" key="1">
    <source>
        <dbReference type="EMBL" id="JAD70994.1"/>
    </source>
</evidence>
<protein>
    <submittedName>
        <fullName evidence="1">Uncharacterized protein</fullName>
    </submittedName>
</protein>
<accession>A0A0A9C3W7</accession>
<sequence length="42" mass="4695">MGRGRRLGWAWSAAARSPAVSLCGRRSRSSGALRWWWPVAPK</sequence>